<comment type="subcellular location">
    <subcellularLocation>
        <location evidence="1">Membrane</location>
        <topology evidence="1">Multi-pass membrane protein</topology>
    </subcellularLocation>
</comment>
<proteinExistence type="inferred from homology"/>
<dbReference type="Gene3D" id="1.10.287.3510">
    <property type="match status" value="1"/>
</dbReference>
<evidence type="ECO:0000256" key="8">
    <source>
        <dbReference type="ARBA" id="ARBA00023136"/>
    </source>
</evidence>
<evidence type="ECO:0000256" key="10">
    <source>
        <dbReference type="ARBA" id="ARBA00049551"/>
    </source>
</evidence>
<dbReference type="GO" id="GO:0008137">
    <property type="term" value="F:NADH dehydrogenase (ubiquinone) activity"/>
    <property type="evidence" value="ECO:0007669"/>
    <property type="project" value="UniProtKB-EC"/>
</dbReference>
<keyword evidence="6 11" id="KW-1133">Transmembrane helix</keyword>
<dbReference type="EMBL" id="KP316404">
    <property type="protein sequence ID" value="AJP09356.1"/>
    <property type="molecule type" value="Genomic_DNA"/>
</dbReference>
<name>A0A0U1Z5Q3_9HEMI</name>
<sequence>MINLILLMVMFGFFNFIFIRKHMLMCLISLEFIIVYLLMFIYMNFMIYSSSMYIYLFMICMYVCEGSFGLSLIVLMIRCYSNDYLNSLFMW</sequence>
<keyword evidence="8 11" id="KW-0472">Membrane</keyword>
<reference evidence="12" key="1">
    <citation type="journal article" date="2015" name="Mitochondrial DNA">
        <title>Characterization of the complete mitochondrial genome of the treehopper Darthula hardwickii (Hemiptera: Aetalionidae).</title>
        <authorList>
            <person name="Liang A.P."/>
            <person name="Gao J."/>
            <person name="Zhao X."/>
        </authorList>
    </citation>
    <scope>NUCLEOTIDE SEQUENCE</scope>
</reference>
<evidence type="ECO:0000256" key="5">
    <source>
        <dbReference type="ARBA" id="ARBA00022967"/>
    </source>
</evidence>
<evidence type="ECO:0000313" key="12">
    <source>
        <dbReference type="EMBL" id="AJP09356.1"/>
    </source>
</evidence>
<accession>A0A0U1Z5Q3</accession>
<evidence type="ECO:0000256" key="9">
    <source>
        <dbReference type="ARBA" id="ARBA00031586"/>
    </source>
</evidence>
<comment type="catalytic activity">
    <reaction evidence="10">
        <text>a ubiquinone + NADH + 5 H(+)(in) = a ubiquinol + NAD(+) + 4 H(+)(out)</text>
        <dbReference type="Rhea" id="RHEA:29091"/>
        <dbReference type="Rhea" id="RHEA-COMP:9565"/>
        <dbReference type="Rhea" id="RHEA-COMP:9566"/>
        <dbReference type="ChEBI" id="CHEBI:15378"/>
        <dbReference type="ChEBI" id="CHEBI:16389"/>
        <dbReference type="ChEBI" id="CHEBI:17976"/>
        <dbReference type="ChEBI" id="CHEBI:57540"/>
        <dbReference type="ChEBI" id="CHEBI:57945"/>
        <dbReference type="EC" id="7.1.1.2"/>
    </reaction>
</comment>
<evidence type="ECO:0000256" key="3">
    <source>
        <dbReference type="ARBA" id="ARBA00016612"/>
    </source>
</evidence>
<protein>
    <recommendedName>
        <fullName evidence="3">NADH-ubiquinone oxidoreductase chain 4L</fullName>
    </recommendedName>
    <alternativeName>
        <fullName evidence="9">NADH dehydrogenase subunit 4L</fullName>
    </alternativeName>
</protein>
<dbReference type="AlphaFoldDB" id="A0A0U1Z5Q3"/>
<evidence type="ECO:0000256" key="7">
    <source>
        <dbReference type="ARBA" id="ARBA00023027"/>
    </source>
</evidence>
<organism evidence="12">
    <name type="scientific">Darthula hardwickii</name>
    <dbReference type="NCBI Taxonomy" id="1264638"/>
    <lineage>
        <taxon>Eukaryota</taxon>
        <taxon>Metazoa</taxon>
        <taxon>Ecdysozoa</taxon>
        <taxon>Arthropoda</taxon>
        <taxon>Hexapoda</taxon>
        <taxon>Insecta</taxon>
        <taxon>Pterygota</taxon>
        <taxon>Neoptera</taxon>
        <taxon>Paraneoptera</taxon>
        <taxon>Hemiptera</taxon>
        <taxon>Auchenorrhyncha</taxon>
        <taxon>Membracoidea</taxon>
        <taxon>Aetalionidae</taxon>
        <taxon>Darthula</taxon>
    </lineage>
</organism>
<dbReference type="Pfam" id="PF00420">
    <property type="entry name" value="Oxidored_q2"/>
    <property type="match status" value="1"/>
</dbReference>
<evidence type="ECO:0000256" key="1">
    <source>
        <dbReference type="ARBA" id="ARBA00004141"/>
    </source>
</evidence>
<evidence type="ECO:0000256" key="6">
    <source>
        <dbReference type="ARBA" id="ARBA00022989"/>
    </source>
</evidence>
<dbReference type="InterPro" id="IPR039428">
    <property type="entry name" value="NUOK/Mnh_C1-like"/>
</dbReference>
<gene>
    <name evidence="12" type="primary">ND4L</name>
</gene>
<dbReference type="CTD" id="4539"/>
<keyword evidence="4 11" id="KW-0812">Transmembrane</keyword>
<evidence type="ECO:0000256" key="11">
    <source>
        <dbReference type="SAM" id="Phobius"/>
    </source>
</evidence>
<keyword evidence="12" id="KW-0496">Mitochondrion</keyword>
<evidence type="ECO:0000256" key="4">
    <source>
        <dbReference type="ARBA" id="ARBA00022692"/>
    </source>
</evidence>
<comment type="similarity">
    <text evidence="2">Belongs to the complex I subunit 4L family.</text>
</comment>
<evidence type="ECO:0000256" key="2">
    <source>
        <dbReference type="ARBA" id="ARBA00010519"/>
    </source>
</evidence>
<keyword evidence="5" id="KW-1278">Translocase</keyword>
<dbReference type="GO" id="GO:0016020">
    <property type="term" value="C:membrane"/>
    <property type="evidence" value="ECO:0007669"/>
    <property type="project" value="UniProtKB-SubCell"/>
</dbReference>
<dbReference type="GeneID" id="23764471"/>
<geneLocation type="mitochondrion" evidence="12"/>
<keyword evidence="7" id="KW-0520">NAD</keyword>
<dbReference type="RefSeq" id="YP_009128304.1">
    <property type="nucleotide sequence ID" value="NC_026699.1"/>
</dbReference>
<feature type="transmembrane region" description="Helical" evidence="11">
    <location>
        <begin position="53"/>
        <end position="77"/>
    </location>
</feature>
<feature type="transmembrane region" description="Helical" evidence="11">
    <location>
        <begin position="24"/>
        <end position="47"/>
    </location>
</feature>